<evidence type="ECO:0000256" key="12">
    <source>
        <dbReference type="ARBA" id="ARBA00071349"/>
    </source>
</evidence>
<dbReference type="HOGENOM" id="CLU_044804_1_0_1"/>
<evidence type="ECO:0000256" key="13">
    <source>
        <dbReference type="SAM" id="MobiDB-lite"/>
    </source>
</evidence>
<dbReference type="InterPro" id="IPR012337">
    <property type="entry name" value="RNaseH-like_sf"/>
</dbReference>
<comment type="similarity">
    <text evidence="3">Belongs to the CAF1 family.</text>
</comment>
<dbReference type="PANTHER" id="PTHR15092">
    <property type="entry name" value="POLY A -SPECIFIC RIBONUCLEASE/TARGET OF EGR1, MEMBER 1"/>
    <property type="match status" value="1"/>
</dbReference>
<keyword evidence="9" id="KW-0539">Nucleus</keyword>
<comment type="subunit">
    <text evidence="11">Interacts with U1, U2, U4, U5 and U6 snRNAs.</text>
</comment>
<evidence type="ECO:0000313" key="15">
    <source>
        <dbReference type="Proteomes" id="UP000030746"/>
    </source>
</evidence>
<evidence type="ECO:0000256" key="10">
    <source>
        <dbReference type="ARBA" id="ARBA00057484"/>
    </source>
</evidence>
<sequence length="457" mass="51796">MSVFGKPVDIPVIDVHNDNIKEIWPSLCLAVKSATFIGVDTELSGLGDRKVLNAKSIEDRYRGLTAVAKTRSILSLGLSCFKLIPNPDGTSESKWSYHIQTFNIIVLCSEDYIVEPASLKFLVDHSFDFNKQYSTGVPYYRGADRGKSAVIPPSVRGLFSIIVHQQIPLVIHNGLVDLVFLYHNFYTELPVKLASFIADLSEMFPHGIYDTKYITDFIERMEASYLEYVFIQCQRENQEYLKNSNREVYFKFPTYPDSYTSVGYHRCGYSNKTWLESDIEKIRPNICLCFAAHGWCNKPRVCTLIHDVELTISIGYLLTAKQRRNRKRQRNRKLETKDNGDAKSNDGESHKIEDLLQNKTSADKTNISAARSGCHRAGFDAFMTASILSVFIAKHNSSTAFEKDPTNVKMSDLNLGNFKNKVYLSGKDIPLVITKSAFSKCSTYHKDKIGKLKYCGI</sequence>
<keyword evidence="7" id="KW-0862">Zinc</keyword>
<feature type="compositionally biased region" description="Basic and acidic residues" evidence="13">
    <location>
        <begin position="332"/>
        <end position="351"/>
    </location>
</feature>
<dbReference type="GO" id="GO:0016607">
    <property type="term" value="C:nuclear speck"/>
    <property type="evidence" value="ECO:0007669"/>
    <property type="project" value="UniProtKB-SubCell"/>
</dbReference>
<keyword evidence="6" id="KW-0863">Zinc-finger</keyword>
<name>V4AVA9_LOTGI</name>
<proteinExistence type="inferred from homology"/>
<keyword evidence="8" id="KW-0007">Acetylation</keyword>
<dbReference type="InterPro" id="IPR036397">
    <property type="entry name" value="RNaseH_sf"/>
</dbReference>
<dbReference type="Proteomes" id="UP000030746">
    <property type="component" value="Unassembled WGS sequence"/>
</dbReference>
<dbReference type="STRING" id="225164.V4AVA9"/>
<dbReference type="GO" id="GO:0017069">
    <property type="term" value="F:snRNA binding"/>
    <property type="evidence" value="ECO:0007669"/>
    <property type="project" value="TreeGrafter"/>
</dbReference>
<dbReference type="GO" id="GO:0015030">
    <property type="term" value="C:Cajal body"/>
    <property type="evidence" value="ECO:0007669"/>
    <property type="project" value="TreeGrafter"/>
</dbReference>
<dbReference type="SUPFAM" id="SSF53098">
    <property type="entry name" value="Ribonuclease H-like"/>
    <property type="match status" value="1"/>
</dbReference>
<dbReference type="GeneID" id="20230764"/>
<feature type="region of interest" description="Disordered" evidence="13">
    <location>
        <begin position="325"/>
        <end position="351"/>
    </location>
</feature>
<keyword evidence="5" id="KW-0479">Metal-binding</keyword>
<dbReference type="InterPro" id="IPR051181">
    <property type="entry name" value="CAF1_poly(A)_ribonucleases"/>
</dbReference>
<dbReference type="PANTHER" id="PTHR15092:SF37">
    <property type="entry name" value="TARGET OF EGR1 PROTEIN 1"/>
    <property type="match status" value="1"/>
</dbReference>
<dbReference type="KEGG" id="lgi:LOTGIDRAFT_111715"/>
<comment type="function">
    <text evidence="10">Inhibits cell growth rate and cell cycle. Induces CDKN1A expression as well as TGF-beta expression. Mediates the inhibitory growth effect of EGR1. Involved in the maturation of snRNAs and snRNA 3'-tail processing.</text>
</comment>
<evidence type="ECO:0000256" key="1">
    <source>
        <dbReference type="ARBA" id="ARBA00004324"/>
    </source>
</evidence>
<accession>V4AVA9</accession>
<evidence type="ECO:0000256" key="6">
    <source>
        <dbReference type="ARBA" id="ARBA00022771"/>
    </source>
</evidence>
<dbReference type="GO" id="GO:0034472">
    <property type="term" value="P:snRNA 3'-end processing"/>
    <property type="evidence" value="ECO:0007669"/>
    <property type="project" value="TreeGrafter"/>
</dbReference>
<dbReference type="EMBL" id="KB200521">
    <property type="protein sequence ID" value="ESP01273.1"/>
    <property type="molecule type" value="Genomic_DNA"/>
</dbReference>
<dbReference type="FunFam" id="3.30.420.10:FF:000039">
    <property type="entry name" value="Target of EGR1 protein 1"/>
    <property type="match status" value="1"/>
</dbReference>
<evidence type="ECO:0000313" key="14">
    <source>
        <dbReference type="EMBL" id="ESP01273.1"/>
    </source>
</evidence>
<evidence type="ECO:0000256" key="11">
    <source>
        <dbReference type="ARBA" id="ARBA00062362"/>
    </source>
</evidence>
<organism evidence="14 15">
    <name type="scientific">Lottia gigantea</name>
    <name type="common">Giant owl limpet</name>
    <dbReference type="NCBI Taxonomy" id="225164"/>
    <lineage>
        <taxon>Eukaryota</taxon>
        <taxon>Metazoa</taxon>
        <taxon>Spiralia</taxon>
        <taxon>Lophotrochozoa</taxon>
        <taxon>Mollusca</taxon>
        <taxon>Gastropoda</taxon>
        <taxon>Patellogastropoda</taxon>
        <taxon>Lottioidea</taxon>
        <taxon>Lottiidae</taxon>
        <taxon>Lottia</taxon>
    </lineage>
</organism>
<gene>
    <name evidence="14" type="ORF">LOTGIDRAFT_111715</name>
</gene>
<dbReference type="AlphaFoldDB" id="V4AVA9"/>
<dbReference type="GO" id="GO:0000175">
    <property type="term" value="F:3'-5'-RNA exonuclease activity"/>
    <property type="evidence" value="ECO:0007669"/>
    <property type="project" value="TreeGrafter"/>
</dbReference>
<evidence type="ECO:0000256" key="5">
    <source>
        <dbReference type="ARBA" id="ARBA00022723"/>
    </source>
</evidence>
<reference evidence="14 15" key="1">
    <citation type="journal article" date="2013" name="Nature">
        <title>Insights into bilaterian evolution from three spiralian genomes.</title>
        <authorList>
            <person name="Simakov O."/>
            <person name="Marletaz F."/>
            <person name="Cho S.J."/>
            <person name="Edsinger-Gonzales E."/>
            <person name="Havlak P."/>
            <person name="Hellsten U."/>
            <person name="Kuo D.H."/>
            <person name="Larsson T."/>
            <person name="Lv J."/>
            <person name="Arendt D."/>
            <person name="Savage R."/>
            <person name="Osoegawa K."/>
            <person name="de Jong P."/>
            <person name="Grimwood J."/>
            <person name="Chapman J.A."/>
            <person name="Shapiro H."/>
            <person name="Aerts A."/>
            <person name="Otillar R.P."/>
            <person name="Terry A.Y."/>
            <person name="Boore J.L."/>
            <person name="Grigoriev I.V."/>
            <person name="Lindberg D.R."/>
            <person name="Seaver E.C."/>
            <person name="Weisblat D.A."/>
            <person name="Putnam N.H."/>
            <person name="Rokhsar D.S."/>
        </authorList>
    </citation>
    <scope>NUCLEOTIDE SEQUENCE [LARGE SCALE GENOMIC DNA]</scope>
</reference>
<evidence type="ECO:0000256" key="4">
    <source>
        <dbReference type="ARBA" id="ARBA00022553"/>
    </source>
</evidence>
<protein>
    <recommendedName>
        <fullName evidence="12">Target of EGR1 protein 1</fullName>
    </recommendedName>
</protein>
<dbReference type="GO" id="GO:0008270">
    <property type="term" value="F:zinc ion binding"/>
    <property type="evidence" value="ECO:0007669"/>
    <property type="project" value="UniProtKB-KW"/>
</dbReference>
<dbReference type="OMA" id="RCCMPPT"/>
<evidence type="ECO:0000256" key="9">
    <source>
        <dbReference type="ARBA" id="ARBA00023242"/>
    </source>
</evidence>
<keyword evidence="4" id="KW-0597">Phosphoprotein</keyword>
<dbReference type="OrthoDB" id="414075at2759"/>
<dbReference type="GO" id="GO:0005730">
    <property type="term" value="C:nucleolus"/>
    <property type="evidence" value="ECO:0007669"/>
    <property type="project" value="UniProtKB-SubCell"/>
</dbReference>
<evidence type="ECO:0000256" key="8">
    <source>
        <dbReference type="ARBA" id="ARBA00022990"/>
    </source>
</evidence>
<dbReference type="Gene3D" id="3.30.420.10">
    <property type="entry name" value="Ribonuclease H-like superfamily/Ribonuclease H"/>
    <property type="match status" value="2"/>
</dbReference>
<comment type="subcellular location">
    <subcellularLocation>
        <location evidence="1">Nucleus speckle</location>
    </subcellularLocation>
    <subcellularLocation>
        <location evidence="2">Nucleus</location>
        <location evidence="2">Nucleolus</location>
    </subcellularLocation>
</comment>
<evidence type="ECO:0000256" key="2">
    <source>
        <dbReference type="ARBA" id="ARBA00004604"/>
    </source>
</evidence>
<dbReference type="RefSeq" id="XP_009047907.1">
    <property type="nucleotide sequence ID" value="XM_009049659.1"/>
</dbReference>
<dbReference type="InterPro" id="IPR006941">
    <property type="entry name" value="RNase_CAF1"/>
</dbReference>
<dbReference type="CTD" id="20230764"/>
<evidence type="ECO:0000256" key="3">
    <source>
        <dbReference type="ARBA" id="ARBA00008372"/>
    </source>
</evidence>
<keyword evidence="15" id="KW-1185">Reference proteome</keyword>
<evidence type="ECO:0000256" key="7">
    <source>
        <dbReference type="ARBA" id="ARBA00022833"/>
    </source>
</evidence>
<dbReference type="Pfam" id="PF04857">
    <property type="entry name" value="CAF1"/>
    <property type="match status" value="2"/>
</dbReference>